<keyword evidence="1" id="KW-1185">Reference proteome</keyword>
<dbReference type="Proteomes" id="UP000887572">
    <property type="component" value="Unplaced"/>
</dbReference>
<organism evidence="1 2">
    <name type="scientific">Globodera rostochiensis</name>
    <name type="common">Golden nematode worm</name>
    <name type="synonym">Heterodera rostochiensis</name>
    <dbReference type="NCBI Taxonomy" id="31243"/>
    <lineage>
        <taxon>Eukaryota</taxon>
        <taxon>Metazoa</taxon>
        <taxon>Ecdysozoa</taxon>
        <taxon>Nematoda</taxon>
        <taxon>Chromadorea</taxon>
        <taxon>Rhabditida</taxon>
        <taxon>Tylenchina</taxon>
        <taxon>Tylenchomorpha</taxon>
        <taxon>Tylenchoidea</taxon>
        <taxon>Heteroderidae</taxon>
        <taxon>Heteroderinae</taxon>
        <taxon>Globodera</taxon>
    </lineage>
</organism>
<protein>
    <submittedName>
        <fullName evidence="2">DNA topoisomerase</fullName>
    </submittedName>
</protein>
<evidence type="ECO:0000313" key="2">
    <source>
        <dbReference type="WBParaSite" id="Gr19_v10_g16036.t1"/>
    </source>
</evidence>
<dbReference type="AlphaFoldDB" id="A0A914HDJ8"/>
<sequence length="335" mass="37891">MLKIRQNISLHDNSSSRLRTTSVLIKFYRMDNSDTNELIVFCGRGELVKKLAAKGIRYIFRNEELQEVLNTPKAGTDQKPLHNILLFHNQSTATNLHDTFGISLWKLFKMADVRNNCIFVDLEIILRDRVKLPDAIHSLDGFPEVGARLIKMRGDQLLTSDCVAAEIEKLTMCTARIKLAQQTEVGAVPSADQKLLPFVLPCPLCKSLGGQCPNDDFLWCCDDCGQQLSFVKQENAPITHLFCDCGRTSVEEFTFRCAYFTSHGDRFSRFSTNALDLALEMLNRKNEASILQVKASSQNGQQSAMSSNVSSDQAQQKLFKLLWDDQALITWLFRQ</sequence>
<dbReference type="WBParaSite" id="Gr19_v10_g16036.t1">
    <property type="protein sequence ID" value="Gr19_v10_g16036.t1"/>
    <property type="gene ID" value="Gr19_v10_g16036"/>
</dbReference>
<evidence type="ECO:0000313" key="1">
    <source>
        <dbReference type="Proteomes" id="UP000887572"/>
    </source>
</evidence>
<name>A0A914HDJ8_GLORO</name>
<accession>A0A914HDJ8</accession>
<reference evidence="2" key="1">
    <citation type="submission" date="2022-11" db="UniProtKB">
        <authorList>
            <consortium name="WormBaseParasite"/>
        </authorList>
    </citation>
    <scope>IDENTIFICATION</scope>
</reference>
<proteinExistence type="predicted"/>